<sequence>MAARIAEDDILDDDIQGKDDYELDLADEDALLDLDEDETHTSGNSRDQAAENVANIEYVDEEGNPVAVHDGDSLEVVDEYSYSEQRTNDDGDVLDVDIDPDFDSLIQDNEDLESVSSLQPRSHRLRVPNRPQKTAQNAMPPPAEKTEEPVPLVTEPPSSPSQSHAESTERESARPLEDEEEEEEEGGRRGRFQTERRVGTVIATVSSKRRQAIPDSLDAVISQEDAAKIDAYLSRDERRPPNRRGRGRGGNFRGQNNKRGGGGPSRGGYRGAAQHIEPWVAPPFPMHAPGLVRFGTQSPPQRPFHQGAMANAEGPRGKIFVNPQFRNGAAGLGPGVQNEGAHLGIQPFQNARGPPPFGNQPPEPFMRPPFVSQGGPPLVLRTEPFVSAALLHPPQQPSHHVVRPNLPPQHFPPPQPLDPWRSPPTARAPPDPVQHRLPVRQPQQPHQPQHQQQQQHHQQQHHQQQQQHLQGQFGNAFPPGAPLHHQQQQQHQHQQQHQQQQQHHQQQQHNQQQQQLHQPQQQQPGSPMSSGGHLFQPSPAYQGGPLPRVAGGPPHMAHHPQGASILEQQQQRQFHQPPPPQSSAGGSLFPPMQGAGLPRYTGPVSASTNFGVPPRFQQPPPPREPFGKRPGPVPPAAVPPKAPRLEAPRMPRKQSQGPPARTVNNANIKEVPILDYLPPPEPEKSTLPPAIEEDAATQELRRKIEEQKKLREQVMRIKEERRKLAVMQRQKDLLEQRLQATAQPPVASTATSAASTPAEKPQAVASTSGSVKQRLGIRPAAPAPAQQAESPPVLKKVVIVRRTGQQQQQQQQQQQAQPQPPVAAAVPPAPGPANQMNTQMAPPRGVGSLRGRGGATIASRLGPVRTAGLAATGTAGAPRKVIRIVSNNGRLQAVNAAGAAGMMPPRLMAAGVPAVRPQAPGTVMMHAPPRLPNAAAVGRVLVSNLSASTNENSLRHLGRSCGVVTEIILDKNQRQAVVKFREHQQAVQFQKKYQRHMLDLSMIQVSLLPP</sequence>
<feature type="region of interest" description="Disordered" evidence="2">
    <location>
        <begin position="349"/>
        <end position="378"/>
    </location>
</feature>
<feature type="region of interest" description="Disordered" evidence="2">
    <location>
        <begin position="394"/>
        <end position="697"/>
    </location>
</feature>
<feature type="compositionally biased region" description="Acidic residues" evidence="2">
    <location>
        <begin position="90"/>
        <end position="113"/>
    </location>
</feature>
<feature type="compositionally biased region" description="Low complexity" evidence="2">
    <location>
        <begin position="804"/>
        <end position="826"/>
    </location>
</feature>
<dbReference type="InterPro" id="IPR012677">
    <property type="entry name" value="Nucleotide-bd_a/b_plait_sf"/>
</dbReference>
<feature type="compositionally biased region" description="Low complexity" evidence="2">
    <location>
        <begin position="435"/>
        <end position="470"/>
    </location>
</feature>
<feature type="compositionally biased region" description="Polar residues" evidence="2">
    <location>
        <begin position="653"/>
        <end position="667"/>
    </location>
</feature>
<dbReference type="GO" id="GO:0003723">
    <property type="term" value="F:RNA binding"/>
    <property type="evidence" value="ECO:0007669"/>
    <property type="project" value="UniProtKB-KW"/>
</dbReference>
<keyword evidence="1" id="KW-0694">RNA-binding</keyword>
<feature type="compositionally biased region" description="Pro residues" evidence="2">
    <location>
        <begin position="405"/>
        <end position="417"/>
    </location>
</feature>
<feature type="domain" description="RRM" evidence="3">
    <location>
        <begin position="939"/>
        <end position="1006"/>
    </location>
</feature>
<evidence type="ECO:0000313" key="4">
    <source>
        <dbReference type="EMBL" id="JAA58034.1"/>
    </source>
</evidence>
<evidence type="ECO:0000256" key="2">
    <source>
        <dbReference type="SAM" id="MobiDB-lite"/>
    </source>
</evidence>
<name>L7M4L3_RHIPC</name>
<dbReference type="Gene3D" id="3.30.70.330">
    <property type="match status" value="1"/>
</dbReference>
<keyword evidence="4" id="KW-0418">Kinase</keyword>
<keyword evidence="4" id="KW-0808">Transferase</keyword>
<feature type="compositionally biased region" description="Basic and acidic residues" evidence="2">
    <location>
        <begin position="225"/>
        <end position="240"/>
    </location>
</feature>
<protein>
    <submittedName>
        <fullName evidence="4">Putative alpha-protein kinase 1</fullName>
    </submittedName>
</protein>
<feature type="compositionally biased region" description="Low complexity" evidence="2">
    <location>
        <begin position="739"/>
        <end position="758"/>
    </location>
</feature>
<proteinExistence type="evidence at transcript level"/>
<dbReference type="InterPro" id="IPR039878">
    <property type="entry name" value="RBM33"/>
</dbReference>
<dbReference type="EMBL" id="GACK01007000">
    <property type="protein sequence ID" value="JAA58034.1"/>
    <property type="molecule type" value="mRNA"/>
</dbReference>
<dbReference type="AlphaFoldDB" id="L7M4L3"/>
<feature type="compositionally biased region" description="Pro residues" evidence="2">
    <location>
        <begin position="353"/>
        <end position="367"/>
    </location>
</feature>
<feature type="compositionally biased region" description="Basic and acidic residues" evidence="2">
    <location>
        <begin position="166"/>
        <end position="176"/>
    </location>
</feature>
<evidence type="ECO:0000259" key="3">
    <source>
        <dbReference type="SMART" id="SM00360"/>
    </source>
</evidence>
<evidence type="ECO:0000256" key="1">
    <source>
        <dbReference type="ARBA" id="ARBA00022884"/>
    </source>
</evidence>
<feature type="region of interest" description="Disordered" evidence="2">
    <location>
        <begin position="737"/>
        <end position="859"/>
    </location>
</feature>
<dbReference type="SMART" id="SM00360">
    <property type="entry name" value="RRM"/>
    <property type="match status" value="1"/>
</dbReference>
<feature type="compositionally biased region" description="Gly residues" evidence="2">
    <location>
        <begin position="259"/>
        <end position="270"/>
    </location>
</feature>
<feature type="compositionally biased region" description="Basic and acidic residues" evidence="2">
    <location>
        <begin position="186"/>
        <end position="198"/>
    </location>
</feature>
<feature type="compositionally biased region" description="Low complexity" evidence="2">
    <location>
        <begin position="779"/>
        <end position="792"/>
    </location>
</feature>
<dbReference type="SUPFAM" id="SSF54928">
    <property type="entry name" value="RNA-binding domain, RBD"/>
    <property type="match status" value="1"/>
</dbReference>
<feature type="region of interest" description="Disordered" evidence="2">
    <location>
        <begin position="81"/>
        <end position="270"/>
    </location>
</feature>
<reference evidence="4" key="2">
    <citation type="journal article" date="2015" name="J. Proteomics">
        <title>Sexual differences in the sialomes of the zebra tick, Rhipicephalus pulchellus.</title>
        <authorList>
            <person name="Tan A.W."/>
            <person name="Francischetti I.M."/>
            <person name="Slovak M."/>
            <person name="Kini R.M."/>
            <person name="Ribeiro J.M."/>
        </authorList>
    </citation>
    <scope>NUCLEOTIDE SEQUENCE</scope>
    <source>
        <tissue evidence="4">Salivary gland</tissue>
    </source>
</reference>
<dbReference type="InterPro" id="IPR035979">
    <property type="entry name" value="RBD_domain_sf"/>
</dbReference>
<reference evidence="4" key="1">
    <citation type="submission" date="2012-11" db="EMBL/GenBank/DDBJ databases">
        <authorList>
            <person name="Lucero-Rivera Y.E."/>
            <person name="Tovar-Ramirez D."/>
        </authorList>
    </citation>
    <scope>NUCLEOTIDE SEQUENCE</scope>
    <source>
        <tissue evidence="4">Salivary gland</tissue>
    </source>
</reference>
<feature type="compositionally biased region" description="Pro residues" evidence="2">
    <location>
        <begin position="631"/>
        <end position="642"/>
    </location>
</feature>
<dbReference type="InterPro" id="IPR000504">
    <property type="entry name" value="RRM_dom"/>
</dbReference>
<dbReference type="PANTHER" id="PTHR22014">
    <property type="entry name" value="RNA-BINDING PROTEIN 33"/>
    <property type="match status" value="1"/>
</dbReference>
<feature type="compositionally biased region" description="Low complexity" evidence="2">
    <location>
        <begin position="484"/>
        <end position="523"/>
    </location>
</feature>
<dbReference type="PANTHER" id="PTHR22014:SF2">
    <property type="entry name" value="RNA-BINDING PROTEIN 33"/>
    <property type="match status" value="1"/>
</dbReference>
<dbReference type="CDD" id="cd00590">
    <property type="entry name" value="RRM_SF"/>
    <property type="match status" value="1"/>
</dbReference>
<accession>L7M4L3</accession>
<organism evidence="4">
    <name type="scientific">Rhipicephalus pulchellus</name>
    <name type="common">Yellow backed tick</name>
    <name type="synonym">Dermacentor pulchellus</name>
    <dbReference type="NCBI Taxonomy" id="72859"/>
    <lineage>
        <taxon>Eukaryota</taxon>
        <taxon>Metazoa</taxon>
        <taxon>Ecdysozoa</taxon>
        <taxon>Arthropoda</taxon>
        <taxon>Chelicerata</taxon>
        <taxon>Arachnida</taxon>
        <taxon>Acari</taxon>
        <taxon>Parasitiformes</taxon>
        <taxon>Ixodida</taxon>
        <taxon>Ixodoidea</taxon>
        <taxon>Ixodidae</taxon>
        <taxon>Rhipicephalinae</taxon>
        <taxon>Rhipicephalus</taxon>
        <taxon>Rhipicephalus</taxon>
    </lineage>
</organism>
<dbReference type="GO" id="GO:0016301">
    <property type="term" value="F:kinase activity"/>
    <property type="evidence" value="ECO:0007669"/>
    <property type="project" value="UniProtKB-KW"/>
</dbReference>